<name>A0A9D1HE07_9FIRM</name>
<comment type="cofactor">
    <cofactor evidence="2">
        <name>Zn(2+)</name>
        <dbReference type="ChEBI" id="CHEBI:29105"/>
    </cofactor>
</comment>
<evidence type="ECO:0000256" key="9">
    <source>
        <dbReference type="ARBA" id="ARBA00036421"/>
    </source>
</evidence>
<dbReference type="AlphaFoldDB" id="A0A9D1HE07"/>
<evidence type="ECO:0000256" key="16">
    <source>
        <dbReference type="ARBA" id="ARBA00077688"/>
    </source>
</evidence>
<evidence type="ECO:0000313" key="19">
    <source>
        <dbReference type="EMBL" id="HIT99247.1"/>
    </source>
</evidence>
<dbReference type="PIRSF" id="PIRSF016599">
    <property type="entry name" value="Xaa-His_dipept"/>
    <property type="match status" value="1"/>
</dbReference>
<dbReference type="Gene3D" id="3.40.630.10">
    <property type="entry name" value="Zn peptidases"/>
    <property type="match status" value="2"/>
</dbReference>
<accession>A0A9D1HE07</accession>
<keyword evidence="3" id="KW-0645">Protease</keyword>
<evidence type="ECO:0000256" key="3">
    <source>
        <dbReference type="ARBA" id="ARBA00022670"/>
    </source>
</evidence>
<keyword evidence="4" id="KW-0479">Metal-binding</keyword>
<dbReference type="PRINTS" id="PR00934">
    <property type="entry name" value="XHISDIPTASE"/>
</dbReference>
<dbReference type="NCBIfam" id="TIGR01893">
    <property type="entry name" value="aa-his-dipept"/>
    <property type="match status" value="1"/>
</dbReference>
<evidence type="ECO:0000256" key="4">
    <source>
        <dbReference type="ARBA" id="ARBA00022723"/>
    </source>
</evidence>
<evidence type="ECO:0000256" key="12">
    <source>
        <dbReference type="ARBA" id="ARBA00061423"/>
    </source>
</evidence>
<gene>
    <name evidence="19" type="ORF">IAD12_03220</name>
</gene>
<evidence type="ECO:0000256" key="7">
    <source>
        <dbReference type="ARBA" id="ARBA00023049"/>
    </source>
</evidence>
<dbReference type="GO" id="GO:0070573">
    <property type="term" value="F:metallodipeptidase activity"/>
    <property type="evidence" value="ECO:0007669"/>
    <property type="project" value="TreeGrafter"/>
</dbReference>
<evidence type="ECO:0000256" key="15">
    <source>
        <dbReference type="ARBA" id="ARBA00076004"/>
    </source>
</evidence>
<feature type="domain" description="Peptidase M20 dimerisation" evidence="18">
    <location>
        <begin position="210"/>
        <end position="295"/>
    </location>
</feature>
<evidence type="ECO:0000313" key="20">
    <source>
        <dbReference type="Proteomes" id="UP000824159"/>
    </source>
</evidence>
<dbReference type="EC" id="3.4.13.18" evidence="10"/>
<dbReference type="GO" id="GO:0005829">
    <property type="term" value="C:cytosol"/>
    <property type="evidence" value="ECO:0007669"/>
    <property type="project" value="TreeGrafter"/>
</dbReference>
<keyword evidence="7" id="KW-0482">Metalloprotease</keyword>
<dbReference type="InterPro" id="IPR001160">
    <property type="entry name" value="Peptidase_M20C"/>
</dbReference>
<sequence length="486" mass="54841">MKKERILTNVEPVDVFGYFEDLTFIPRESGNEKEVSDYLVSFAKEHGLEWHQDDYYNVLIRKPATPGYEDHPGVIMQAHMDMVCEKNRDVEHDFAKDPIFFEIEDDKIIAKETSLGADDGIGVAFCLAALADENLKHPAIEFVCTTDEERGMSGIENFDFSQLKGENVINIDSDDEGIIVVGCAGGPVVRVELPIKKAPADKDKAYYEITLRGLLGGHSGEDIHRGRANSNKLLVRVLMAVHNEIGFDLADISGGLKYNAIPRNAECLIAIDKKDEAALKDIIKKYSDIFADEYRVNDPDIALSCEAAEAADTILDEESKMRVLDYMNFSETGIVRWDQDYPQFVESSVSLGVVSIKESVAEIWVMTRSSKESQYELMYEKIVRLTEHMGGTYEVMSNCPAWEYDHSSKLKKKFEDVYREMYGKDPSFMILHAGVEPSEFAKNIDRKLDMISLGPDVRNLHAPGEYVGISSVKRVWESVKKLLEEL</sequence>
<dbReference type="EMBL" id="DVLX01000032">
    <property type="protein sequence ID" value="HIT99247.1"/>
    <property type="molecule type" value="Genomic_DNA"/>
</dbReference>
<proteinExistence type="inferred from homology"/>
<evidence type="ECO:0000256" key="13">
    <source>
        <dbReference type="ARBA" id="ARBA00071271"/>
    </source>
</evidence>
<dbReference type="SUPFAM" id="SSF53187">
    <property type="entry name" value="Zn-dependent exopeptidases"/>
    <property type="match status" value="1"/>
</dbReference>
<dbReference type="FunFam" id="3.40.630.10:FF:000018">
    <property type="entry name" value="Aminoacyl-histidine dipeptidase PepD"/>
    <property type="match status" value="1"/>
</dbReference>
<comment type="caution">
    <text evidence="19">The sequence shown here is derived from an EMBL/GenBank/DDBJ whole genome shotgun (WGS) entry which is preliminary data.</text>
</comment>
<dbReference type="PANTHER" id="PTHR43501:SF1">
    <property type="entry name" value="CYTOSOL NON-SPECIFIC DIPEPTIDASE"/>
    <property type="match status" value="1"/>
</dbReference>
<evidence type="ECO:0000256" key="8">
    <source>
        <dbReference type="ARBA" id="ARBA00023285"/>
    </source>
</evidence>
<evidence type="ECO:0000259" key="18">
    <source>
        <dbReference type="Pfam" id="PF07687"/>
    </source>
</evidence>
<evidence type="ECO:0000256" key="17">
    <source>
        <dbReference type="ARBA" id="ARBA00078074"/>
    </source>
</evidence>
<organism evidence="19 20">
    <name type="scientific">Candidatus Allocopromorpha excrementavium</name>
    <dbReference type="NCBI Taxonomy" id="2840741"/>
    <lineage>
        <taxon>Bacteria</taxon>
        <taxon>Bacillati</taxon>
        <taxon>Bacillota</taxon>
        <taxon>Clostridia</taxon>
        <taxon>Eubacteriales</taxon>
        <taxon>Eubacteriaceae</taxon>
        <taxon>Eubacteriaceae incertae sedis</taxon>
        <taxon>Candidatus Allocopromorpha</taxon>
    </lineage>
</organism>
<dbReference type="GO" id="GO:0006508">
    <property type="term" value="P:proteolysis"/>
    <property type="evidence" value="ECO:0007669"/>
    <property type="project" value="UniProtKB-KW"/>
</dbReference>
<reference evidence="19" key="1">
    <citation type="submission" date="2020-10" db="EMBL/GenBank/DDBJ databases">
        <authorList>
            <person name="Gilroy R."/>
        </authorList>
    </citation>
    <scope>NUCLEOTIDE SEQUENCE</scope>
    <source>
        <strain evidence="19">CHK176-22527</strain>
    </source>
</reference>
<comment type="catalytic activity">
    <reaction evidence="9">
        <text>Hydrolysis of dipeptides, preferentially hydrophobic dipeptides including prolyl amino acids.</text>
        <dbReference type="EC" id="3.4.13.18"/>
    </reaction>
</comment>
<dbReference type="Pfam" id="PF07687">
    <property type="entry name" value="M20_dimer"/>
    <property type="match status" value="1"/>
</dbReference>
<dbReference type="Proteomes" id="UP000824159">
    <property type="component" value="Unassembled WGS sequence"/>
</dbReference>
<evidence type="ECO:0000256" key="14">
    <source>
        <dbReference type="ARBA" id="ARBA00075285"/>
    </source>
</evidence>
<dbReference type="PANTHER" id="PTHR43501">
    <property type="entry name" value="CYTOSOL NON-SPECIFIC DIPEPTIDASE"/>
    <property type="match status" value="1"/>
</dbReference>
<dbReference type="Pfam" id="PF01546">
    <property type="entry name" value="Peptidase_M20"/>
    <property type="match status" value="1"/>
</dbReference>
<keyword evidence="6" id="KW-0862">Zinc</keyword>
<evidence type="ECO:0000256" key="10">
    <source>
        <dbReference type="ARBA" id="ARBA00038976"/>
    </source>
</evidence>
<evidence type="ECO:0000256" key="6">
    <source>
        <dbReference type="ARBA" id="ARBA00022833"/>
    </source>
</evidence>
<dbReference type="GO" id="GO:0046872">
    <property type="term" value="F:metal ion binding"/>
    <property type="evidence" value="ECO:0007669"/>
    <property type="project" value="UniProtKB-KW"/>
</dbReference>
<evidence type="ECO:0000256" key="1">
    <source>
        <dbReference type="ARBA" id="ARBA00001941"/>
    </source>
</evidence>
<protein>
    <recommendedName>
        <fullName evidence="13">Cytosol non-specific dipeptidase</fullName>
        <ecNumber evidence="10">3.4.13.18</ecNumber>
    </recommendedName>
    <alternativeName>
        <fullName evidence="16">Aminoacyl-histidine dipeptidase</fullName>
    </alternativeName>
    <alternativeName>
        <fullName evidence="15">Beta-alanyl-histidine dipeptidase</fullName>
    </alternativeName>
    <alternativeName>
        <fullName evidence="14">Carnosinase</fullName>
    </alternativeName>
    <alternativeName>
        <fullName evidence="11">Peptidase D</fullName>
    </alternativeName>
    <alternativeName>
        <fullName evidence="17">Xaa-His dipeptidase</fullName>
    </alternativeName>
</protein>
<dbReference type="InterPro" id="IPR011650">
    <property type="entry name" value="Peptidase_M20_dimer"/>
</dbReference>
<keyword evidence="5" id="KW-0378">Hydrolase</keyword>
<reference evidence="19" key="2">
    <citation type="journal article" date="2021" name="PeerJ">
        <title>Extensive microbial diversity within the chicken gut microbiome revealed by metagenomics and culture.</title>
        <authorList>
            <person name="Gilroy R."/>
            <person name="Ravi A."/>
            <person name="Getino M."/>
            <person name="Pursley I."/>
            <person name="Horton D.L."/>
            <person name="Alikhan N.F."/>
            <person name="Baker D."/>
            <person name="Gharbi K."/>
            <person name="Hall N."/>
            <person name="Watson M."/>
            <person name="Adriaenssens E.M."/>
            <person name="Foster-Nyarko E."/>
            <person name="Jarju S."/>
            <person name="Secka A."/>
            <person name="Antonio M."/>
            <person name="Oren A."/>
            <person name="Chaudhuri R.R."/>
            <person name="La Ragione R."/>
            <person name="Hildebrand F."/>
            <person name="Pallen M.J."/>
        </authorList>
    </citation>
    <scope>NUCLEOTIDE SEQUENCE</scope>
    <source>
        <strain evidence="19">CHK176-22527</strain>
    </source>
</reference>
<keyword evidence="8" id="KW-0170">Cobalt</keyword>
<evidence type="ECO:0000256" key="5">
    <source>
        <dbReference type="ARBA" id="ARBA00022801"/>
    </source>
</evidence>
<dbReference type="InterPro" id="IPR002933">
    <property type="entry name" value="Peptidase_M20"/>
</dbReference>
<evidence type="ECO:0000256" key="11">
    <source>
        <dbReference type="ARBA" id="ARBA00044252"/>
    </source>
</evidence>
<dbReference type="CDD" id="cd03890">
    <property type="entry name" value="M20_pepD"/>
    <property type="match status" value="1"/>
</dbReference>
<comment type="cofactor">
    <cofactor evidence="1">
        <name>Co(2+)</name>
        <dbReference type="ChEBI" id="CHEBI:48828"/>
    </cofactor>
</comment>
<comment type="similarity">
    <text evidence="12">Belongs to the peptidase M20C family.</text>
</comment>
<evidence type="ECO:0000256" key="2">
    <source>
        <dbReference type="ARBA" id="ARBA00001947"/>
    </source>
</evidence>
<dbReference type="FunFam" id="3.40.630.10:FF:000015">
    <property type="entry name" value="Aminoacyl-histidine dipeptidase PepD"/>
    <property type="match status" value="1"/>
</dbReference>